<feature type="compositionally biased region" description="Polar residues" evidence="1">
    <location>
        <begin position="204"/>
        <end position="232"/>
    </location>
</feature>
<feature type="compositionally biased region" description="Polar residues" evidence="1">
    <location>
        <begin position="40"/>
        <end position="70"/>
    </location>
</feature>
<dbReference type="PANTHER" id="PTHR12357">
    <property type="entry name" value="YTH YT521-B HOMOLOGY DOMAIN-CONTAINING"/>
    <property type="match status" value="1"/>
</dbReference>
<evidence type="ECO:0000259" key="2">
    <source>
        <dbReference type="PROSITE" id="PS50882"/>
    </source>
</evidence>
<feature type="region of interest" description="Disordered" evidence="1">
    <location>
        <begin position="296"/>
        <end position="352"/>
    </location>
</feature>
<dbReference type="GO" id="GO:0000381">
    <property type="term" value="P:regulation of alternative mRNA splicing, via spliceosome"/>
    <property type="evidence" value="ECO:0007669"/>
    <property type="project" value="TreeGrafter"/>
</dbReference>
<dbReference type="GO" id="GO:0000398">
    <property type="term" value="P:mRNA splicing, via spliceosome"/>
    <property type="evidence" value="ECO:0007669"/>
    <property type="project" value="TreeGrafter"/>
</dbReference>
<feature type="region of interest" description="Disordered" evidence="1">
    <location>
        <begin position="10"/>
        <end position="116"/>
    </location>
</feature>
<dbReference type="InterPro" id="IPR007275">
    <property type="entry name" value="YTH_domain"/>
</dbReference>
<dbReference type="GO" id="GO:0003729">
    <property type="term" value="F:mRNA binding"/>
    <property type="evidence" value="ECO:0007669"/>
    <property type="project" value="TreeGrafter"/>
</dbReference>
<feature type="compositionally biased region" description="Acidic residues" evidence="1">
    <location>
        <begin position="16"/>
        <end position="25"/>
    </location>
</feature>
<feature type="compositionally biased region" description="Basic and acidic residues" evidence="1">
    <location>
        <begin position="428"/>
        <end position="443"/>
    </location>
</feature>
<dbReference type="GO" id="GO:0005654">
    <property type="term" value="C:nucleoplasm"/>
    <property type="evidence" value="ECO:0007669"/>
    <property type="project" value="TreeGrafter"/>
</dbReference>
<feature type="compositionally biased region" description="Polar residues" evidence="1">
    <location>
        <begin position="303"/>
        <end position="313"/>
    </location>
</feature>
<evidence type="ECO:0000256" key="1">
    <source>
        <dbReference type="SAM" id="MobiDB-lite"/>
    </source>
</evidence>
<feature type="compositionally biased region" description="Basic and acidic residues" evidence="1">
    <location>
        <begin position="76"/>
        <end position="91"/>
    </location>
</feature>
<evidence type="ECO:0000313" key="3">
    <source>
        <dbReference type="EMBL" id="KAL1588933.1"/>
    </source>
</evidence>
<gene>
    <name evidence="3" type="ORF">WHR41_02360</name>
</gene>
<dbReference type="PANTHER" id="PTHR12357:SF3">
    <property type="entry name" value="YTH DOMAIN-CONTAINING PROTEIN 1"/>
    <property type="match status" value="1"/>
</dbReference>
<name>A0AB34KZT2_9PEZI</name>
<feature type="region of interest" description="Disordered" evidence="1">
    <location>
        <begin position="167"/>
        <end position="232"/>
    </location>
</feature>
<dbReference type="PROSITE" id="PS50882">
    <property type="entry name" value="YTH"/>
    <property type="match status" value="1"/>
</dbReference>
<organism evidence="3 4">
    <name type="scientific">Cladosporium halotolerans</name>
    <dbReference type="NCBI Taxonomy" id="1052096"/>
    <lineage>
        <taxon>Eukaryota</taxon>
        <taxon>Fungi</taxon>
        <taxon>Dikarya</taxon>
        <taxon>Ascomycota</taxon>
        <taxon>Pezizomycotina</taxon>
        <taxon>Dothideomycetes</taxon>
        <taxon>Dothideomycetidae</taxon>
        <taxon>Cladosporiales</taxon>
        <taxon>Cladosporiaceae</taxon>
        <taxon>Cladosporium</taxon>
    </lineage>
</organism>
<feature type="compositionally biased region" description="Basic and acidic residues" evidence="1">
    <location>
        <begin position="390"/>
        <end position="420"/>
    </location>
</feature>
<keyword evidence="4" id="KW-1185">Reference proteome</keyword>
<comment type="caution">
    <text evidence="3">The sequence shown here is derived from an EMBL/GenBank/DDBJ whole genome shotgun (WGS) entry which is preliminary data.</text>
</comment>
<accession>A0AB34KZT2</accession>
<dbReference type="Gene3D" id="3.10.590.10">
    <property type="entry name" value="ph1033 like domains"/>
    <property type="match status" value="1"/>
</dbReference>
<dbReference type="CDD" id="cd21134">
    <property type="entry name" value="YTH"/>
    <property type="match status" value="1"/>
</dbReference>
<reference evidence="3 4" key="1">
    <citation type="journal article" date="2020" name="Microbiol. Resour. Announc.">
        <title>Draft Genome Sequence of a Cladosporium Species Isolated from the Mesophotic Ascidian Didemnum maculosum.</title>
        <authorList>
            <person name="Gioti A."/>
            <person name="Siaperas R."/>
            <person name="Nikolaivits E."/>
            <person name="Le Goff G."/>
            <person name="Ouazzani J."/>
            <person name="Kotoulas G."/>
            <person name="Topakas E."/>
        </authorList>
    </citation>
    <scope>NUCLEOTIDE SEQUENCE [LARGE SCALE GENOMIC DNA]</scope>
    <source>
        <strain evidence="3 4">TM138-S3</strain>
    </source>
</reference>
<dbReference type="RefSeq" id="XP_069232038.1">
    <property type="nucleotide sequence ID" value="XM_069370966.1"/>
</dbReference>
<dbReference type="GO" id="GO:1990247">
    <property type="term" value="F:N6-methyladenosine-containing RNA reader activity"/>
    <property type="evidence" value="ECO:0007669"/>
    <property type="project" value="TreeGrafter"/>
</dbReference>
<feature type="region of interest" description="Disordered" evidence="1">
    <location>
        <begin position="374"/>
        <end position="446"/>
    </location>
</feature>
<dbReference type="Proteomes" id="UP000803884">
    <property type="component" value="Unassembled WGS sequence"/>
</dbReference>
<proteinExistence type="predicted"/>
<evidence type="ECO:0000313" key="4">
    <source>
        <dbReference type="Proteomes" id="UP000803884"/>
    </source>
</evidence>
<dbReference type="Pfam" id="PF04146">
    <property type="entry name" value="YTH"/>
    <property type="match status" value="1"/>
</dbReference>
<sequence>MAMDWSAFVGYMTQPPEDDVDDEDFYSFGPNTVKSDDHMQSTAGASSTGKLDANVSTGTDAVQSNSNAPMTPSADDNQKKFEQQKQLETLRKRLLAKRASSARPETPSKTTKWDVTPQVQVQQKVEQQSIKKAMRAQTEQPSDEYGIESLLAEGKAATEQKLARDKQATAAALTTAMPDPARMNSQRVSSTGSAHVDVDHERLSGSNTGSAGPTQSNNTRPHQATDITTVNSNSTAHPVKLSDPYYEDLAVWLEFTGYHDVQFRNTKLSTYKERRALEKEAARIAERLEKLKEVEKTDLESLRATTAHPTPASQMAPPPLPSTMPPGEIRSGANSLKRPHSPDSVAAGKASRSFTDSGYKFRGANGLMGASHDLFSASQRRQSHSKRRKSYDERQERDPSLERRLSNFGPRGDEHARGDHSQWPSSREPPRRSSAREHEREARLGFGSVNHAGGALNYSGPARLDLHRGGVRYFMIKSWNHENVSQAMKDGLWATQEKNERLLTDAFHTSRHVILLFSVNRSMAFQGYALMTSPPTPSLSLPSFCAKLNWATSPAFSLRWLATTPVHFRNVGHLKNTCNPDESGMPRAVLVGKDGQEISQDAGLGVVEILEEEEQREWGRE</sequence>
<feature type="domain" description="YTH" evidence="2">
    <location>
        <begin position="471"/>
        <end position="610"/>
    </location>
</feature>
<protein>
    <recommendedName>
        <fullName evidence="2">YTH domain-containing protein</fullName>
    </recommendedName>
</protein>
<dbReference type="InterPro" id="IPR045168">
    <property type="entry name" value="YTH_prot"/>
</dbReference>
<dbReference type="EMBL" id="JAAQHG020000006">
    <property type="protein sequence ID" value="KAL1588933.1"/>
    <property type="molecule type" value="Genomic_DNA"/>
</dbReference>
<feature type="compositionally biased region" description="Polar residues" evidence="1">
    <location>
        <begin position="183"/>
        <end position="193"/>
    </location>
</feature>
<dbReference type="AlphaFoldDB" id="A0AB34KZT2"/>
<dbReference type="GeneID" id="96003804"/>